<accession>C7QIH6</accession>
<dbReference type="OrthoDB" id="189103at2"/>
<keyword evidence="2" id="KW-1185">Reference proteome</keyword>
<dbReference type="RefSeq" id="WP_015794782.1">
    <property type="nucleotide sequence ID" value="NC_013131.1"/>
</dbReference>
<gene>
    <name evidence="1" type="ordered locus">Caci_6199</name>
</gene>
<dbReference type="Proteomes" id="UP000000851">
    <property type="component" value="Chromosome"/>
</dbReference>
<protein>
    <submittedName>
        <fullName evidence="1">Uncharacterized protein</fullName>
    </submittedName>
</protein>
<organism evidence="1 2">
    <name type="scientific">Catenulispora acidiphila (strain DSM 44928 / JCM 14897 / NBRC 102108 / NRRL B-24433 / ID139908)</name>
    <dbReference type="NCBI Taxonomy" id="479433"/>
    <lineage>
        <taxon>Bacteria</taxon>
        <taxon>Bacillati</taxon>
        <taxon>Actinomycetota</taxon>
        <taxon>Actinomycetes</taxon>
        <taxon>Catenulisporales</taxon>
        <taxon>Catenulisporaceae</taxon>
        <taxon>Catenulispora</taxon>
    </lineage>
</organism>
<evidence type="ECO:0000313" key="1">
    <source>
        <dbReference type="EMBL" id="ACU75053.1"/>
    </source>
</evidence>
<dbReference type="InParanoid" id="C7QIH6"/>
<dbReference type="EMBL" id="CP001700">
    <property type="protein sequence ID" value="ACU75053.1"/>
    <property type="molecule type" value="Genomic_DNA"/>
</dbReference>
<dbReference type="AlphaFoldDB" id="C7QIH6"/>
<evidence type="ECO:0000313" key="2">
    <source>
        <dbReference type="Proteomes" id="UP000000851"/>
    </source>
</evidence>
<proteinExistence type="predicted"/>
<dbReference type="STRING" id="479433.Caci_6199"/>
<sequence>MPIRHYSYVGPADIKAMVAGSPAGTALTGLDALARWHAAQPPDERAEPFTYVVGLDGVLRVAPRRSEHVACAGGASVLAAGEIAFECGDGQWSVTSVSNQSTGYCPDVTCWPAVAAALDQLGVAHPAAFTTEVQFRRCLNCRELTIVRDGDFVCVFCDADLPAGWNIGAPISPDPLV</sequence>
<dbReference type="HOGENOM" id="CLU_129241_0_0_11"/>
<dbReference type="KEGG" id="cai:Caci_6199"/>
<reference evidence="1 2" key="1">
    <citation type="journal article" date="2009" name="Stand. Genomic Sci.">
        <title>Complete genome sequence of Catenulispora acidiphila type strain (ID 139908).</title>
        <authorList>
            <person name="Copeland A."/>
            <person name="Lapidus A."/>
            <person name="Glavina Del Rio T."/>
            <person name="Nolan M."/>
            <person name="Lucas S."/>
            <person name="Chen F."/>
            <person name="Tice H."/>
            <person name="Cheng J.F."/>
            <person name="Bruce D."/>
            <person name="Goodwin L."/>
            <person name="Pitluck S."/>
            <person name="Mikhailova N."/>
            <person name="Pati A."/>
            <person name="Ivanova N."/>
            <person name="Mavromatis K."/>
            <person name="Chen A."/>
            <person name="Palaniappan K."/>
            <person name="Chain P."/>
            <person name="Land M."/>
            <person name="Hauser L."/>
            <person name="Chang Y.J."/>
            <person name="Jeffries C.D."/>
            <person name="Chertkov O."/>
            <person name="Brettin T."/>
            <person name="Detter J.C."/>
            <person name="Han C."/>
            <person name="Ali Z."/>
            <person name="Tindall B.J."/>
            <person name="Goker M."/>
            <person name="Bristow J."/>
            <person name="Eisen J.A."/>
            <person name="Markowitz V."/>
            <person name="Hugenholtz P."/>
            <person name="Kyrpides N.C."/>
            <person name="Klenk H.P."/>
        </authorList>
    </citation>
    <scope>NUCLEOTIDE SEQUENCE [LARGE SCALE GENOMIC DNA]</scope>
    <source>
        <strain evidence="2">DSM 44928 / JCM 14897 / NBRC 102108 / NRRL B-24433 / ID139908</strain>
    </source>
</reference>
<dbReference type="eggNOG" id="ENOG5032TCG">
    <property type="taxonomic scope" value="Bacteria"/>
</dbReference>
<name>C7QIH6_CATAD</name>